<evidence type="ECO:0000313" key="2">
    <source>
        <dbReference type="Proteomes" id="UP001273531"/>
    </source>
</evidence>
<dbReference type="InterPro" id="IPR053158">
    <property type="entry name" value="CapK_Type1_Caps_Biosynth"/>
</dbReference>
<accession>A0ABU3Y4F7</accession>
<dbReference type="PANTHER" id="PTHR36932">
    <property type="entry name" value="CAPSULAR POLYSACCHARIDE BIOSYNTHESIS PROTEIN"/>
    <property type="match status" value="1"/>
</dbReference>
<dbReference type="Proteomes" id="UP001273531">
    <property type="component" value="Unassembled WGS sequence"/>
</dbReference>
<evidence type="ECO:0008006" key="3">
    <source>
        <dbReference type="Google" id="ProtNLM"/>
    </source>
</evidence>
<dbReference type="InterPro" id="IPR042099">
    <property type="entry name" value="ANL_N_sf"/>
</dbReference>
<keyword evidence="2" id="KW-1185">Reference proteome</keyword>
<comment type="caution">
    <text evidence="1">The sequence shown here is derived from an EMBL/GenBank/DDBJ whole genome shotgun (WGS) entry which is preliminary data.</text>
</comment>
<sequence length="422" mass="46259">MPAILYAASAFLRTRWLAARLKTPNDVRRWQAKRLASWLKTTVPSVGAFAGTRVARLEELPPIDKAKLIAAFADYNRPAISAAEVRAAIDAGEDRVRGYPIGQSTGTSGNRGYFVISDAERFVWLGTILAKTLPDVLWRRHRVALALPGFSTLYRSAEHGRRIALRFFDLGRGVDAWADDLVAFAPDTIVAPPKVLRALAETGRLTASHIFSGAEVLDPLDRAVIEAATGATVREIYMATEGLFGVSCPLGTLHLAEDAVMFEWEPSGDSGLVTPLITDFTRRTQIMARYCMNDLLALSDARCPCGSPLQAVARIEGRQDDAFELLGGDGAWRMITPDVLRNAVVDADRAITDFRIVQAAADAVRVELDAALSRDIDARVIASLGAVFDRVGVAVPAISVTRGLTLDFDRKLRRVRREWRYK</sequence>
<protein>
    <recommendedName>
        <fullName evidence="3">CoF synthetase</fullName>
    </recommendedName>
</protein>
<reference evidence="1 2" key="1">
    <citation type="submission" date="2023-10" db="EMBL/GenBank/DDBJ databases">
        <title>Sphingomonas sp. HF-S4 16S ribosomal RNA gene Genome sequencing and assembly.</title>
        <authorList>
            <person name="Lee H."/>
        </authorList>
    </citation>
    <scope>NUCLEOTIDE SEQUENCE [LARGE SCALE GENOMIC DNA]</scope>
    <source>
        <strain evidence="1 2">HF-S4</strain>
    </source>
</reference>
<dbReference type="NCBIfam" id="TIGR02304">
    <property type="entry name" value="aden_form_hyp"/>
    <property type="match status" value="1"/>
</dbReference>
<dbReference type="PANTHER" id="PTHR36932:SF1">
    <property type="entry name" value="CAPSULAR POLYSACCHARIDE BIOSYNTHESIS PROTEIN"/>
    <property type="match status" value="1"/>
</dbReference>
<name>A0ABU3Y4F7_9SPHN</name>
<dbReference type="SUPFAM" id="SSF56801">
    <property type="entry name" value="Acetyl-CoA synthetase-like"/>
    <property type="match status" value="1"/>
</dbReference>
<organism evidence="1 2">
    <name type="scientific">Sphingomonas agrestis</name>
    <dbReference type="NCBI Taxonomy" id="3080540"/>
    <lineage>
        <taxon>Bacteria</taxon>
        <taxon>Pseudomonadati</taxon>
        <taxon>Pseudomonadota</taxon>
        <taxon>Alphaproteobacteria</taxon>
        <taxon>Sphingomonadales</taxon>
        <taxon>Sphingomonadaceae</taxon>
        <taxon>Sphingomonas</taxon>
    </lineage>
</organism>
<proteinExistence type="predicted"/>
<dbReference type="EMBL" id="JAWJEJ010000001">
    <property type="protein sequence ID" value="MDV3456230.1"/>
    <property type="molecule type" value="Genomic_DNA"/>
</dbReference>
<dbReference type="InterPro" id="IPR012685">
    <property type="entry name" value="CHP02304_F390_synth-rel"/>
</dbReference>
<evidence type="ECO:0000313" key="1">
    <source>
        <dbReference type="EMBL" id="MDV3456230.1"/>
    </source>
</evidence>
<dbReference type="Gene3D" id="3.40.50.12780">
    <property type="entry name" value="N-terminal domain of ligase-like"/>
    <property type="match status" value="1"/>
</dbReference>
<dbReference type="RefSeq" id="WP_317225424.1">
    <property type="nucleotide sequence ID" value="NZ_JAWJEJ010000001.1"/>
</dbReference>
<gene>
    <name evidence="1" type="ORF">RZN05_04480</name>
</gene>